<feature type="compositionally biased region" description="Polar residues" evidence="1">
    <location>
        <begin position="23"/>
        <end position="37"/>
    </location>
</feature>
<feature type="region of interest" description="Disordered" evidence="1">
    <location>
        <begin position="768"/>
        <end position="806"/>
    </location>
</feature>
<feature type="region of interest" description="Disordered" evidence="1">
    <location>
        <begin position="638"/>
        <end position="661"/>
    </location>
</feature>
<feature type="region of interest" description="Disordered" evidence="1">
    <location>
        <begin position="829"/>
        <end position="867"/>
    </location>
</feature>
<evidence type="ECO:0000256" key="1">
    <source>
        <dbReference type="SAM" id="MobiDB-lite"/>
    </source>
</evidence>
<feature type="region of interest" description="Disordered" evidence="1">
    <location>
        <begin position="1"/>
        <end position="104"/>
    </location>
</feature>
<reference evidence="2" key="1">
    <citation type="submission" date="2014-06" db="EMBL/GenBank/DDBJ databases">
        <authorList>
            <person name="Ju J."/>
            <person name="Zhang J."/>
        </authorList>
    </citation>
    <scope>NUCLEOTIDE SEQUENCE</scope>
    <source>
        <strain evidence="2">SscI8</strain>
    </source>
</reference>
<name>A0A127ZJU6_9BASI</name>
<feature type="region of interest" description="Disordered" evidence="1">
    <location>
        <begin position="501"/>
        <end position="548"/>
    </location>
</feature>
<feature type="compositionally biased region" description="Low complexity" evidence="1">
    <location>
        <begin position="255"/>
        <end position="265"/>
    </location>
</feature>
<feature type="region of interest" description="Disordered" evidence="1">
    <location>
        <begin position="557"/>
        <end position="576"/>
    </location>
</feature>
<protein>
    <submittedName>
        <fullName evidence="2">Uncharacterized protein</fullName>
    </submittedName>
</protein>
<feature type="region of interest" description="Disordered" evidence="1">
    <location>
        <begin position="255"/>
        <end position="318"/>
    </location>
</feature>
<gene>
    <name evidence="2" type="ORF">SPSC_06406</name>
</gene>
<proteinExistence type="predicted"/>
<accession>A0A127ZJU6</accession>
<feature type="compositionally biased region" description="Polar residues" evidence="1">
    <location>
        <begin position="501"/>
        <end position="514"/>
    </location>
</feature>
<feature type="compositionally biased region" description="Basic and acidic residues" evidence="1">
    <location>
        <begin position="81"/>
        <end position="94"/>
    </location>
</feature>
<feature type="compositionally biased region" description="Pro residues" evidence="1">
    <location>
        <begin position="164"/>
        <end position="173"/>
    </location>
</feature>
<organism evidence="2">
    <name type="scientific">Sporisorium scitamineum</name>
    <dbReference type="NCBI Taxonomy" id="49012"/>
    <lineage>
        <taxon>Eukaryota</taxon>
        <taxon>Fungi</taxon>
        <taxon>Dikarya</taxon>
        <taxon>Basidiomycota</taxon>
        <taxon>Ustilaginomycotina</taxon>
        <taxon>Ustilaginomycetes</taxon>
        <taxon>Ustilaginales</taxon>
        <taxon>Ustilaginaceae</taxon>
        <taxon>Sporisorium</taxon>
    </lineage>
</organism>
<evidence type="ECO:0000313" key="2">
    <source>
        <dbReference type="EMBL" id="CDU26212.1"/>
    </source>
</evidence>
<dbReference type="OrthoDB" id="2555678at2759"/>
<feature type="region of interest" description="Disordered" evidence="1">
    <location>
        <begin position="135"/>
        <end position="197"/>
    </location>
</feature>
<sequence>MGQSHSKAPSHHAQSHTSRDADPSQTPRPNPTSTSSWIKLPRSRFTGKNRHDVSSNNVVPQTYRRFIPKQQYQRSVGPIRSRPEPSEYGLRREPPPSSSLPPTVRIQEHRSSRAIPIEGQKQRRVPVDVVGMAIDSSSTTPSRSFGGGLDTGNLSQSSFTSLAPPVPPSPVPPLRKQRRPSAQAVTRQDRSDSADSSFTVSLADIKNGSSTQNLQQNLAAGQLVPPASAATVSAGAGTVPSSMGTLSAVGESSTAATSVNATSTSQPTPARKGAGGSPVHLTLSPALTASGRLSEASDSGTKEILLSDRDSSAGPKMSSDSFIRGPFDEQHPDLHSFYPAGTALTRPIGYTVPTTVPSPLSRMTELRAESPPPRHVGAVPDLSARPASGQYESLGRGRGTVHGQLDSATESFRSVRSFRSTSDGNVRPYRPLPAVPVRSRGYSVGLATDRSDPSYGEESYVTADADIVDQPVAQRIDGLPVSDTQHPPFMGMGMVAAATPPTQYTHSSHDQSATGDDRCGRRFSRTSRGSLVSPISGPRPLPSIPSKPVDTAVESAHAQWKGKNKRTSFVSGGAGEGPPLSPSAFYENNSMPFLPAPSPPTAPRHSWTSSDEPFFATFTTRSSTSPAAHLTHPVLTINHNSPLHQPLPQPTPHLHNDDQTITDSDADLTRLEQSRSGSQLLPPPQTVHLPDSLERAHYADTGVQASLAALRALESPGNSLRTMFARQRMFGEPEVSMTELLRGSSIVGDKVDDEEVLAISGPRRRRRAVPYPTLSDELSSSGRGRRRDYSGMAEASSSGCAEMSGVGSDAESATLANVRWVEGRARKAVDGDGEGLGCGVSRQRPRHQSSRSTKLATSHRSTRRDTHKTRYDAQIAELLLLLHDKVLQLENSIGHSLDGDRSYSLDGSVKMGKRKSKLGYTLPDIVAWQAGLGGGGNENVASWKVG</sequence>
<dbReference type="AlphaFoldDB" id="A0A127ZJU6"/>
<feature type="compositionally biased region" description="Polar residues" evidence="1">
    <location>
        <begin position="152"/>
        <end position="161"/>
    </location>
</feature>
<dbReference type="EMBL" id="LK056694">
    <property type="protein sequence ID" value="CDU26212.1"/>
    <property type="molecule type" value="Genomic_DNA"/>
</dbReference>